<name>A0A427A780_ENSVE</name>
<evidence type="ECO:0000313" key="2">
    <source>
        <dbReference type="Proteomes" id="UP000287651"/>
    </source>
</evidence>
<dbReference type="Proteomes" id="UP000287651">
    <property type="component" value="Unassembled WGS sequence"/>
</dbReference>
<reference evidence="1 2" key="1">
    <citation type="journal article" date="2014" name="Agronomy (Basel)">
        <title>A Draft Genome Sequence for Ensete ventricosum, the Drought-Tolerant Tree Against Hunger.</title>
        <authorList>
            <person name="Harrison J."/>
            <person name="Moore K.A."/>
            <person name="Paszkiewicz K."/>
            <person name="Jones T."/>
            <person name="Grant M."/>
            <person name="Ambacheew D."/>
            <person name="Muzemil S."/>
            <person name="Studholme D.J."/>
        </authorList>
    </citation>
    <scope>NUCLEOTIDE SEQUENCE [LARGE SCALE GENOMIC DNA]</scope>
</reference>
<comment type="caution">
    <text evidence="1">The sequence shown here is derived from an EMBL/GenBank/DDBJ whole genome shotgun (WGS) entry which is preliminary data.</text>
</comment>
<protein>
    <submittedName>
        <fullName evidence="1">Uncharacterized protein</fullName>
    </submittedName>
</protein>
<accession>A0A427A780</accession>
<organism evidence="1 2">
    <name type="scientific">Ensete ventricosum</name>
    <name type="common">Abyssinian banana</name>
    <name type="synonym">Musa ensete</name>
    <dbReference type="NCBI Taxonomy" id="4639"/>
    <lineage>
        <taxon>Eukaryota</taxon>
        <taxon>Viridiplantae</taxon>
        <taxon>Streptophyta</taxon>
        <taxon>Embryophyta</taxon>
        <taxon>Tracheophyta</taxon>
        <taxon>Spermatophyta</taxon>
        <taxon>Magnoliopsida</taxon>
        <taxon>Liliopsida</taxon>
        <taxon>Zingiberales</taxon>
        <taxon>Musaceae</taxon>
        <taxon>Ensete</taxon>
    </lineage>
</organism>
<evidence type="ECO:0000313" key="1">
    <source>
        <dbReference type="EMBL" id="RRT72054.1"/>
    </source>
</evidence>
<gene>
    <name evidence="1" type="ORF">B296_00034869</name>
</gene>
<proteinExistence type="predicted"/>
<dbReference type="EMBL" id="AMZH03003525">
    <property type="protein sequence ID" value="RRT72054.1"/>
    <property type="molecule type" value="Genomic_DNA"/>
</dbReference>
<feature type="non-terminal residue" evidence="1">
    <location>
        <position position="1"/>
    </location>
</feature>
<sequence length="106" mass="12207">KNLSDLLNECIIYSITKCGSSIIFSPPSMNMDMNMETENSINRVDLRKLSLDYLQTSISRGEHFNESKTKKHRMGKVERGYSSVARLSQQTPLSKNDMNYIRRSQV</sequence>
<dbReference type="AlphaFoldDB" id="A0A427A780"/>